<evidence type="ECO:0000313" key="8">
    <source>
        <dbReference type="EMBL" id="EFH85724.1"/>
    </source>
</evidence>
<proteinExistence type="predicted"/>
<protein>
    <submittedName>
        <fullName evidence="8">Two component transcriptional regulator, LuxR family</fullName>
    </submittedName>
</protein>
<keyword evidence="3" id="KW-0238">DNA-binding</keyword>
<keyword evidence="4" id="KW-0804">Transcription</keyword>
<dbReference type="InParanoid" id="D6TQ76"/>
<dbReference type="SMART" id="SM00421">
    <property type="entry name" value="HTH_LUXR"/>
    <property type="match status" value="1"/>
</dbReference>
<evidence type="ECO:0000256" key="5">
    <source>
        <dbReference type="PROSITE-ProRule" id="PRU00169"/>
    </source>
</evidence>
<feature type="modified residue" description="4-aspartylphosphate" evidence="5">
    <location>
        <position position="54"/>
    </location>
</feature>
<dbReference type="STRING" id="485913.Krac_6956"/>
<keyword evidence="2" id="KW-0805">Transcription regulation</keyword>
<keyword evidence="9" id="KW-1185">Reference proteome</keyword>
<dbReference type="InterPro" id="IPR039420">
    <property type="entry name" value="WalR-like"/>
</dbReference>
<comment type="caution">
    <text evidence="8">The sequence shown here is derived from an EMBL/GenBank/DDBJ whole genome shotgun (WGS) entry which is preliminary data.</text>
</comment>
<dbReference type="Pfam" id="PF00072">
    <property type="entry name" value="Response_reg"/>
    <property type="match status" value="1"/>
</dbReference>
<dbReference type="InterPro" id="IPR016032">
    <property type="entry name" value="Sig_transdc_resp-reg_C-effctor"/>
</dbReference>
<dbReference type="CDD" id="cd17535">
    <property type="entry name" value="REC_NarL-like"/>
    <property type="match status" value="1"/>
</dbReference>
<name>D6TQ76_KTERA</name>
<dbReference type="AlphaFoldDB" id="D6TQ76"/>
<sequence length="212" mass="23603">MIRLLIIDDHEMVREGLKAILMTEPDFSIVGDAATAVQALELIERLQPDIALLDVRLPDSSGIEVCRTVTERFPETAVIILTTFTDETLVAECIQAGARGYIVKDIERFDLKRSIRAVARGEGAIDPKAAAVLMTQLRRAPQTNPELSLESLSSQQLVILRFVAQGLSSREIAKKLYLSENTIKGYVQEILHRLNVKNRTEAVMVAVKHGWL</sequence>
<dbReference type="GO" id="GO:0003677">
    <property type="term" value="F:DNA binding"/>
    <property type="evidence" value="ECO:0007669"/>
    <property type="project" value="UniProtKB-KW"/>
</dbReference>
<dbReference type="PANTHER" id="PTHR43214:SF24">
    <property type="entry name" value="TRANSCRIPTIONAL REGULATORY PROTEIN NARL-RELATED"/>
    <property type="match status" value="1"/>
</dbReference>
<dbReference type="Gene3D" id="3.40.50.2300">
    <property type="match status" value="1"/>
</dbReference>
<dbReference type="PROSITE" id="PS50110">
    <property type="entry name" value="RESPONSE_REGULATORY"/>
    <property type="match status" value="1"/>
</dbReference>
<dbReference type="PANTHER" id="PTHR43214">
    <property type="entry name" value="TWO-COMPONENT RESPONSE REGULATOR"/>
    <property type="match status" value="1"/>
</dbReference>
<dbReference type="GO" id="GO:0006355">
    <property type="term" value="P:regulation of DNA-templated transcription"/>
    <property type="evidence" value="ECO:0007669"/>
    <property type="project" value="InterPro"/>
</dbReference>
<dbReference type="InterPro" id="IPR058245">
    <property type="entry name" value="NreC/VraR/RcsB-like_REC"/>
</dbReference>
<dbReference type="RefSeq" id="WP_007909433.1">
    <property type="nucleotide sequence ID" value="NZ_ADVG01000002.1"/>
</dbReference>
<keyword evidence="1 5" id="KW-0597">Phosphoprotein</keyword>
<dbReference type="InterPro" id="IPR000792">
    <property type="entry name" value="Tscrpt_reg_LuxR_C"/>
</dbReference>
<gene>
    <name evidence="8" type="ORF">Krac_6956</name>
</gene>
<dbReference type="SMART" id="SM00448">
    <property type="entry name" value="REC"/>
    <property type="match status" value="1"/>
</dbReference>
<dbReference type="CDD" id="cd06170">
    <property type="entry name" value="LuxR_C_like"/>
    <property type="match status" value="1"/>
</dbReference>
<evidence type="ECO:0000256" key="3">
    <source>
        <dbReference type="ARBA" id="ARBA00023125"/>
    </source>
</evidence>
<dbReference type="InterPro" id="IPR011006">
    <property type="entry name" value="CheY-like_superfamily"/>
</dbReference>
<evidence type="ECO:0000313" key="9">
    <source>
        <dbReference type="Proteomes" id="UP000004508"/>
    </source>
</evidence>
<evidence type="ECO:0000259" key="6">
    <source>
        <dbReference type="PROSITE" id="PS50043"/>
    </source>
</evidence>
<dbReference type="InterPro" id="IPR001789">
    <property type="entry name" value="Sig_transdc_resp-reg_receiver"/>
</dbReference>
<dbReference type="PRINTS" id="PR00038">
    <property type="entry name" value="HTHLUXR"/>
</dbReference>
<dbReference type="eggNOG" id="COG2197">
    <property type="taxonomic scope" value="Bacteria"/>
</dbReference>
<reference evidence="8 9" key="1">
    <citation type="journal article" date="2011" name="Stand. Genomic Sci.">
        <title>Non-contiguous finished genome sequence and contextual data of the filamentous soil bacterium Ktedonobacter racemifer type strain (SOSP1-21).</title>
        <authorList>
            <person name="Chang Y.J."/>
            <person name="Land M."/>
            <person name="Hauser L."/>
            <person name="Chertkov O."/>
            <person name="Del Rio T.G."/>
            <person name="Nolan M."/>
            <person name="Copeland A."/>
            <person name="Tice H."/>
            <person name="Cheng J.F."/>
            <person name="Lucas S."/>
            <person name="Han C."/>
            <person name="Goodwin L."/>
            <person name="Pitluck S."/>
            <person name="Ivanova N."/>
            <person name="Ovchinikova G."/>
            <person name="Pati A."/>
            <person name="Chen A."/>
            <person name="Palaniappan K."/>
            <person name="Mavromatis K."/>
            <person name="Liolios K."/>
            <person name="Brettin T."/>
            <person name="Fiebig A."/>
            <person name="Rohde M."/>
            <person name="Abt B."/>
            <person name="Goker M."/>
            <person name="Detter J.C."/>
            <person name="Woyke T."/>
            <person name="Bristow J."/>
            <person name="Eisen J.A."/>
            <person name="Markowitz V."/>
            <person name="Hugenholtz P."/>
            <person name="Kyrpides N.C."/>
            <person name="Klenk H.P."/>
            <person name="Lapidus A."/>
        </authorList>
    </citation>
    <scope>NUCLEOTIDE SEQUENCE [LARGE SCALE GENOMIC DNA]</scope>
    <source>
        <strain evidence="9">DSM 44963</strain>
    </source>
</reference>
<dbReference type="SUPFAM" id="SSF46894">
    <property type="entry name" value="C-terminal effector domain of the bipartite response regulators"/>
    <property type="match status" value="1"/>
</dbReference>
<dbReference type="PROSITE" id="PS50043">
    <property type="entry name" value="HTH_LUXR_2"/>
    <property type="match status" value="1"/>
</dbReference>
<dbReference type="Pfam" id="PF00196">
    <property type="entry name" value="GerE"/>
    <property type="match status" value="1"/>
</dbReference>
<organism evidence="8 9">
    <name type="scientific">Ktedonobacter racemifer DSM 44963</name>
    <dbReference type="NCBI Taxonomy" id="485913"/>
    <lineage>
        <taxon>Bacteria</taxon>
        <taxon>Bacillati</taxon>
        <taxon>Chloroflexota</taxon>
        <taxon>Ktedonobacteria</taxon>
        <taxon>Ktedonobacterales</taxon>
        <taxon>Ktedonobacteraceae</taxon>
        <taxon>Ktedonobacter</taxon>
    </lineage>
</organism>
<dbReference type="GO" id="GO:0000160">
    <property type="term" value="P:phosphorelay signal transduction system"/>
    <property type="evidence" value="ECO:0007669"/>
    <property type="project" value="InterPro"/>
</dbReference>
<evidence type="ECO:0000256" key="2">
    <source>
        <dbReference type="ARBA" id="ARBA00023015"/>
    </source>
</evidence>
<evidence type="ECO:0000256" key="1">
    <source>
        <dbReference type="ARBA" id="ARBA00022553"/>
    </source>
</evidence>
<accession>D6TQ76</accession>
<feature type="domain" description="Response regulatory" evidence="7">
    <location>
        <begin position="3"/>
        <end position="119"/>
    </location>
</feature>
<dbReference type="SUPFAM" id="SSF52172">
    <property type="entry name" value="CheY-like"/>
    <property type="match status" value="1"/>
</dbReference>
<evidence type="ECO:0000256" key="4">
    <source>
        <dbReference type="ARBA" id="ARBA00023163"/>
    </source>
</evidence>
<dbReference type="EMBL" id="ADVG01000002">
    <property type="protein sequence ID" value="EFH85724.1"/>
    <property type="molecule type" value="Genomic_DNA"/>
</dbReference>
<feature type="domain" description="HTH luxR-type" evidence="6">
    <location>
        <begin position="145"/>
        <end position="210"/>
    </location>
</feature>
<dbReference type="Proteomes" id="UP000004508">
    <property type="component" value="Unassembled WGS sequence"/>
</dbReference>
<evidence type="ECO:0000259" key="7">
    <source>
        <dbReference type="PROSITE" id="PS50110"/>
    </source>
</evidence>